<accession>A0A1E7FTB4</accession>
<dbReference type="KEGG" id="fcy:FRACYDRAFT_155391"/>
<gene>
    <name evidence="4" type="ORF">FRACYDRAFT_155391</name>
</gene>
<sequence>IVCSTTGNGDPPENAGRFNRYVKKQSKDKTEPKPFKHLAYAVLALGDTNYDQFCATGILIDQKMKILGGTRARKVVCVDEGT</sequence>
<dbReference type="GO" id="GO:0050667">
    <property type="term" value="P:homocysteine metabolic process"/>
    <property type="evidence" value="ECO:0007669"/>
    <property type="project" value="TreeGrafter"/>
</dbReference>
<evidence type="ECO:0000313" key="5">
    <source>
        <dbReference type="Proteomes" id="UP000095751"/>
    </source>
</evidence>
<dbReference type="GO" id="GO:0009086">
    <property type="term" value="P:methionine biosynthetic process"/>
    <property type="evidence" value="ECO:0007669"/>
    <property type="project" value="TreeGrafter"/>
</dbReference>
<feature type="domain" description="Flavodoxin-like" evidence="3">
    <location>
        <begin position="1"/>
        <end position="82"/>
    </location>
</feature>
<evidence type="ECO:0000259" key="3">
    <source>
        <dbReference type="PROSITE" id="PS50902"/>
    </source>
</evidence>
<evidence type="ECO:0000313" key="4">
    <source>
        <dbReference type="EMBL" id="OEU21357.1"/>
    </source>
</evidence>
<dbReference type="GO" id="GO:0010181">
    <property type="term" value="F:FMN binding"/>
    <property type="evidence" value="ECO:0007669"/>
    <property type="project" value="InterPro"/>
</dbReference>
<dbReference type="SUPFAM" id="SSF52218">
    <property type="entry name" value="Flavoproteins"/>
    <property type="match status" value="1"/>
</dbReference>
<keyword evidence="5" id="KW-1185">Reference proteome</keyword>
<dbReference type="Proteomes" id="UP000095751">
    <property type="component" value="Unassembled WGS sequence"/>
</dbReference>
<name>A0A1E7FTB4_9STRA</name>
<dbReference type="PANTHER" id="PTHR19384">
    <property type="entry name" value="NITRIC OXIDE SYNTHASE-RELATED"/>
    <property type="match status" value="1"/>
</dbReference>
<dbReference type="GO" id="GO:0050660">
    <property type="term" value="F:flavin adenine dinucleotide binding"/>
    <property type="evidence" value="ECO:0007669"/>
    <property type="project" value="TreeGrafter"/>
</dbReference>
<proteinExistence type="predicted"/>
<dbReference type="GO" id="GO:0030586">
    <property type="term" value="F:[methionine synthase] reductase (NADPH) activity"/>
    <property type="evidence" value="ECO:0007669"/>
    <property type="project" value="TreeGrafter"/>
</dbReference>
<dbReference type="AlphaFoldDB" id="A0A1E7FTB4"/>
<dbReference type="InParanoid" id="A0A1E7FTB4"/>
<dbReference type="PANTHER" id="PTHR19384:SF84">
    <property type="entry name" value="METHIONINE SYNTHASE REDUCTASE"/>
    <property type="match status" value="1"/>
</dbReference>
<reference evidence="4 5" key="1">
    <citation type="submission" date="2016-09" db="EMBL/GenBank/DDBJ databases">
        <title>Extensive genetic diversity and differential bi-allelic expression allows diatom success in the polar Southern Ocean.</title>
        <authorList>
            <consortium name="DOE Joint Genome Institute"/>
            <person name="Mock T."/>
            <person name="Otillar R.P."/>
            <person name="Strauss J."/>
            <person name="Dupont C."/>
            <person name="Frickenhaus S."/>
            <person name="Maumus F."/>
            <person name="Mcmullan M."/>
            <person name="Sanges R."/>
            <person name="Schmutz J."/>
            <person name="Toseland A."/>
            <person name="Valas R."/>
            <person name="Veluchamy A."/>
            <person name="Ward B.J."/>
            <person name="Allen A."/>
            <person name="Barry K."/>
            <person name="Falciatore A."/>
            <person name="Ferrante M."/>
            <person name="Fortunato A.E."/>
            <person name="Gloeckner G."/>
            <person name="Gruber A."/>
            <person name="Hipkin R."/>
            <person name="Janech M."/>
            <person name="Kroth P."/>
            <person name="Leese F."/>
            <person name="Lindquist E."/>
            <person name="Lyon B.R."/>
            <person name="Martin J."/>
            <person name="Mayer C."/>
            <person name="Parker M."/>
            <person name="Quesneville H."/>
            <person name="Raymond J."/>
            <person name="Uhlig C."/>
            <person name="Valentin K.U."/>
            <person name="Worden A.Z."/>
            <person name="Armbrust E.V."/>
            <person name="Bowler C."/>
            <person name="Green B."/>
            <person name="Moulton V."/>
            <person name="Van Oosterhout C."/>
            <person name="Grigoriev I."/>
        </authorList>
    </citation>
    <scope>NUCLEOTIDE SEQUENCE [LARGE SCALE GENOMIC DNA]</scope>
    <source>
        <strain evidence="4 5">CCMP1102</strain>
    </source>
</reference>
<dbReference type="InterPro" id="IPR029039">
    <property type="entry name" value="Flavoprotein-like_sf"/>
</dbReference>
<protein>
    <submittedName>
        <fullName evidence="4">Flavo protein</fullName>
    </submittedName>
</protein>
<organism evidence="4 5">
    <name type="scientific">Fragilariopsis cylindrus CCMP1102</name>
    <dbReference type="NCBI Taxonomy" id="635003"/>
    <lineage>
        <taxon>Eukaryota</taxon>
        <taxon>Sar</taxon>
        <taxon>Stramenopiles</taxon>
        <taxon>Ochrophyta</taxon>
        <taxon>Bacillariophyta</taxon>
        <taxon>Bacillariophyceae</taxon>
        <taxon>Bacillariophycidae</taxon>
        <taxon>Bacillariales</taxon>
        <taxon>Bacillariaceae</taxon>
        <taxon>Fragilariopsis</taxon>
    </lineage>
</organism>
<evidence type="ECO:0000256" key="1">
    <source>
        <dbReference type="ARBA" id="ARBA00022630"/>
    </source>
</evidence>
<keyword evidence="1" id="KW-0285">Flavoprotein</keyword>
<feature type="non-terminal residue" evidence="4">
    <location>
        <position position="82"/>
    </location>
</feature>
<dbReference type="Gene3D" id="3.40.50.360">
    <property type="match status" value="1"/>
</dbReference>
<dbReference type="Pfam" id="PF00258">
    <property type="entry name" value="Flavodoxin_1"/>
    <property type="match status" value="1"/>
</dbReference>
<dbReference type="PROSITE" id="PS50902">
    <property type="entry name" value="FLAVODOXIN_LIKE"/>
    <property type="match status" value="1"/>
</dbReference>
<dbReference type="OrthoDB" id="1856718at2759"/>
<feature type="non-terminal residue" evidence="4">
    <location>
        <position position="1"/>
    </location>
</feature>
<feature type="region of interest" description="Disordered" evidence="2">
    <location>
        <begin position="1"/>
        <end position="29"/>
    </location>
</feature>
<evidence type="ECO:0000256" key="2">
    <source>
        <dbReference type="SAM" id="MobiDB-lite"/>
    </source>
</evidence>
<dbReference type="EMBL" id="KV784354">
    <property type="protein sequence ID" value="OEU21357.1"/>
    <property type="molecule type" value="Genomic_DNA"/>
</dbReference>
<dbReference type="GO" id="GO:0005829">
    <property type="term" value="C:cytosol"/>
    <property type="evidence" value="ECO:0007669"/>
    <property type="project" value="TreeGrafter"/>
</dbReference>
<dbReference type="InterPro" id="IPR008254">
    <property type="entry name" value="Flavodoxin/NO_synth"/>
</dbReference>